<dbReference type="EMBL" id="NBCO01000005">
    <property type="protein sequence ID" value="ORC91817.1"/>
    <property type="molecule type" value="Genomic_DNA"/>
</dbReference>
<feature type="region of interest" description="Disordered" evidence="1">
    <location>
        <begin position="1"/>
        <end position="29"/>
    </location>
</feature>
<dbReference type="Gene3D" id="1.25.10.10">
    <property type="entry name" value="Leucine-rich Repeat Variant"/>
    <property type="match status" value="1"/>
</dbReference>
<proteinExistence type="predicted"/>
<accession>A0A1X0P4F4</accession>
<dbReference type="RefSeq" id="XP_028885883.1">
    <property type="nucleotide sequence ID" value="XM_029023068.1"/>
</dbReference>
<feature type="compositionally biased region" description="Low complexity" evidence="1">
    <location>
        <begin position="1"/>
        <end position="23"/>
    </location>
</feature>
<dbReference type="AlphaFoldDB" id="A0A1X0P4F4"/>
<dbReference type="InterPro" id="IPR041090">
    <property type="entry name" value="DUF5578"/>
</dbReference>
<gene>
    <name evidence="2" type="ORF">TM35_000054130</name>
</gene>
<dbReference type="Proteomes" id="UP000192257">
    <property type="component" value="Unassembled WGS sequence"/>
</dbReference>
<evidence type="ECO:0000256" key="1">
    <source>
        <dbReference type="SAM" id="MobiDB-lite"/>
    </source>
</evidence>
<protein>
    <submittedName>
        <fullName evidence="2">Uncharacterized protein</fullName>
    </submittedName>
</protein>
<keyword evidence="3" id="KW-1185">Reference proteome</keyword>
<feature type="region of interest" description="Disordered" evidence="1">
    <location>
        <begin position="49"/>
        <end position="71"/>
    </location>
</feature>
<dbReference type="OrthoDB" id="278163at2759"/>
<dbReference type="VEuPathDB" id="TriTrypDB:TM35_000054130"/>
<dbReference type="InterPro" id="IPR016024">
    <property type="entry name" value="ARM-type_fold"/>
</dbReference>
<dbReference type="GeneID" id="39982848"/>
<dbReference type="Pfam" id="PF17741">
    <property type="entry name" value="DUF5578"/>
    <property type="match status" value="1"/>
</dbReference>
<organism evidence="2 3">
    <name type="scientific">Trypanosoma theileri</name>
    <dbReference type="NCBI Taxonomy" id="67003"/>
    <lineage>
        <taxon>Eukaryota</taxon>
        <taxon>Discoba</taxon>
        <taxon>Euglenozoa</taxon>
        <taxon>Kinetoplastea</taxon>
        <taxon>Metakinetoplastina</taxon>
        <taxon>Trypanosomatida</taxon>
        <taxon>Trypanosomatidae</taxon>
        <taxon>Trypanosoma</taxon>
    </lineage>
</organism>
<dbReference type="SUPFAM" id="SSF48371">
    <property type="entry name" value="ARM repeat"/>
    <property type="match status" value="1"/>
</dbReference>
<evidence type="ECO:0000313" key="2">
    <source>
        <dbReference type="EMBL" id="ORC91817.1"/>
    </source>
</evidence>
<reference evidence="2 3" key="1">
    <citation type="submission" date="2017-03" db="EMBL/GenBank/DDBJ databases">
        <title>An alternative strategy for trypanosome survival in the mammalian bloodstream revealed through genome and transcriptome analysis of the ubiquitous bovine parasite Trypanosoma (Megatrypanum) theileri.</title>
        <authorList>
            <person name="Kelly S."/>
            <person name="Ivens A."/>
            <person name="Mott A."/>
            <person name="O'Neill E."/>
            <person name="Emms D."/>
            <person name="Macleod O."/>
            <person name="Voorheis P."/>
            <person name="Matthews J."/>
            <person name="Matthews K."/>
            <person name="Carrington M."/>
        </authorList>
    </citation>
    <scope>NUCLEOTIDE SEQUENCE [LARGE SCALE GENOMIC DNA]</scope>
    <source>
        <strain evidence="2">Edinburgh</strain>
    </source>
</reference>
<dbReference type="InterPro" id="IPR011989">
    <property type="entry name" value="ARM-like"/>
</dbReference>
<evidence type="ECO:0000313" key="3">
    <source>
        <dbReference type="Proteomes" id="UP000192257"/>
    </source>
</evidence>
<sequence>MRTASTTRRQSVRSTARSRATSTYGDSVYENNTAENSILQADADVPETVAPTKTKNKISAIRSRQNEREKQKALLAEMSPNIAGRRAAVWVGEWDRGSRTVRLRILEALTTLHSSSNTNRLEKDLGDSSMLLFTRITAWFRLTCKLGFTLQPLLSAISLFIRGVRYLTSLMEIGGAQTLIDTLGTCNLAREDRREIALLLLYIANAGRVYREMLCDDEDIHLLIQALQREDDAEILELLAALFLVLGEGNKQSVTFRLHTELLGLILSKTSTVESKLQAARILRTFQSSRDKEYSQAIGRDALEDKGMVPILGIVPGSSSDGVQQLLLEALYSLLLHDDLRLRVEGTELLTMVAKNIQFTAAILTRCLDVVDEDRLAIEAEDDHRAAMIIRRHQISFGSTAVNIILLDSRCEALQRLVLDIIGRRSAHFTLLKYLRLLENMNPTLVLDCCRVLQMLCRGALLQERHATESGDSLSFSSSSSLAADATTTTAATTAPVSLEKVAKHIREAVGSTLYSVLLYEELTEDEAASIARSVTSSASRM</sequence>
<dbReference type="PANTHER" id="PTHR34258:SF1">
    <property type="entry name" value="ARMADILLO-LIKE HELICAL DOMAIN CONTAINING PROTEIN 1"/>
    <property type="match status" value="1"/>
</dbReference>
<dbReference type="PANTHER" id="PTHR34258">
    <property type="entry name" value="ARMADILLO-LIKE HELICAL DOMAIN CONTAINING PROTEIN 1"/>
    <property type="match status" value="1"/>
</dbReference>
<name>A0A1X0P4F4_9TRYP</name>
<comment type="caution">
    <text evidence="2">The sequence shown here is derived from an EMBL/GenBank/DDBJ whole genome shotgun (WGS) entry which is preliminary data.</text>
</comment>